<feature type="non-terminal residue" evidence="2">
    <location>
        <position position="260"/>
    </location>
</feature>
<dbReference type="PROSITE" id="PS50097">
    <property type="entry name" value="BTB"/>
    <property type="match status" value="1"/>
</dbReference>
<protein>
    <recommendedName>
        <fullName evidence="1">BTB domain-containing protein</fullName>
    </recommendedName>
</protein>
<dbReference type="Pfam" id="PF00651">
    <property type="entry name" value="BTB"/>
    <property type="match status" value="1"/>
</dbReference>
<dbReference type="Gene3D" id="1.25.40.420">
    <property type="match status" value="1"/>
</dbReference>
<accession>A0A8K0KC12</accession>
<dbReference type="InterPro" id="IPR011333">
    <property type="entry name" value="SKP1/BTB/POZ_sf"/>
</dbReference>
<dbReference type="InterPro" id="IPR051481">
    <property type="entry name" value="BTB-POZ/Galectin-3-binding"/>
</dbReference>
<dbReference type="EMBL" id="KZ308555">
    <property type="protein sequence ID" value="KAG8231404.1"/>
    <property type="molecule type" value="Genomic_DNA"/>
</dbReference>
<name>A0A8K0KC12_LADFU</name>
<evidence type="ECO:0000313" key="3">
    <source>
        <dbReference type="Proteomes" id="UP000792457"/>
    </source>
</evidence>
<dbReference type="CDD" id="cd14733">
    <property type="entry name" value="BACK"/>
    <property type="match status" value="1"/>
</dbReference>
<gene>
    <name evidence="2" type="ORF">J437_LFUL012414</name>
</gene>
<sequence length="260" mass="29464">VNKIWASISHDVLVATNSFGNLYSITWKGPGILLSISQINFPSAGKYFTDLGMVMQEPVYDERSVDIIIKENADVLNEWRGRFNAAFNKKEGSDITFIVGEGIIYAHRAILSIQSSYLNAIFNNDWKENSENNQVIIKEYSYPTYLRFMRFLYTGNLEISSHESTLELLKLAHEYVEKPLLDLCKNMVIQGLTVENAFSTYSVANLLGLEDVRQACKGLIGRNLEDVILSDDIFNQDEALLLRCMRDMVCSKDIVGHKGN</sequence>
<dbReference type="SUPFAM" id="SSF54695">
    <property type="entry name" value="POZ domain"/>
    <property type="match status" value="1"/>
</dbReference>
<dbReference type="SMART" id="SM00225">
    <property type="entry name" value="BTB"/>
    <property type="match status" value="1"/>
</dbReference>
<reference evidence="2" key="1">
    <citation type="submission" date="2013-04" db="EMBL/GenBank/DDBJ databases">
        <authorList>
            <person name="Qu J."/>
            <person name="Murali S.C."/>
            <person name="Bandaranaike D."/>
            <person name="Bellair M."/>
            <person name="Blankenburg K."/>
            <person name="Chao H."/>
            <person name="Dinh H."/>
            <person name="Doddapaneni H."/>
            <person name="Downs B."/>
            <person name="Dugan-Rocha S."/>
            <person name="Elkadiri S."/>
            <person name="Gnanaolivu R.D."/>
            <person name="Hernandez B."/>
            <person name="Javaid M."/>
            <person name="Jayaseelan J.C."/>
            <person name="Lee S."/>
            <person name="Li M."/>
            <person name="Ming W."/>
            <person name="Munidasa M."/>
            <person name="Muniz J."/>
            <person name="Nguyen L."/>
            <person name="Ongeri F."/>
            <person name="Osuji N."/>
            <person name="Pu L.-L."/>
            <person name="Puazo M."/>
            <person name="Qu C."/>
            <person name="Quiroz J."/>
            <person name="Raj R."/>
            <person name="Weissenberger G."/>
            <person name="Xin Y."/>
            <person name="Zou X."/>
            <person name="Han Y."/>
            <person name="Richards S."/>
            <person name="Worley K."/>
            <person name="Muzny D."/>
            <person name="Gibbs R."/>
        </authorList>
    </citation>
    <scope>NUCLEOTIDE SEQUENCE</scope>
    <source>
        <strain evidence="2">Sampled in the wild</strain>
    </source>
</reference>
<dbReference type="InterPro" id="IPR000210">
    <property type="entry name" value="BTB/POZ_dom"/>
</dbReference>
<comment type="caution">
    <text evidence="2">The sequence shown here is derived from an EMBL/GenBank/DDBJ whole genome shotgun (WGS) entry which is preliminary data.</text>
</comment>
<dbReference type="PANTHER" id="PTHR24410:SF23">
    <property type="entry name" value="BTB DOMAIN-CONTAINING PROTEIN-RELATED"/>
    <property type="match status" value="1"/>
</dbReference>
<reference evidence="2" key="2">
    <citation type="submission" date="2017-10" db="EMBL/GenBank/DDBJ databases">
        <title>Ladona fulva Genome sequencing and assembly.</title>
        <authorList>
            <person name="Murali S."/>
            <person name="Richards S."/>
            <person name="Bandaranaike D."/>
            <person name="Bellair M."/>
            <person name="Blankenburg K."/>
            <person name="Chao H."/>
            <person name="Dinh H."/>
            <person name="Doddapaneni H."/>
            <person name="Dugan-Rocha S."/>
            <person name="Elkadiri S."/>
            <person name="Gnanaolivu R."/>
            <person name="Hernandez B."/>
            <person name="Skinner E."/>
            <person name="Javaid M."/>
            <person name="Lee S."/>
            <person name="Li M."/>
            <person name="Ming W."/>
            <person name="Munidasa M."/>
            <person name="Muniz J."/>
            <person name="Nguyen L."/>
            <person name="Hughes D."/>
            <person name="Osuji N."/>
            <person name="Pu L.-L."/>
            <person name="Puazo M."/>
            <person name="Qu C."/>
            <person name="Quiroz J."/>
            <person name="Raj R."/>
            <person name="Weissenberger G."/>
            <person name="Xin Y."/>
            <person name="Zou X."/>
            <person name="Han Y."/>
            <person name="Worley K."/>
            <person name="Muzny D."/>
            <person name="Gibbs R."/>
        </authorList>
    </citation>
    <scope>NUCLEOTIDE SEQUENCE</scope>
    <source>
        <strain evidence="2">Sampled in the wild</strain>
    </source>
</reference>
<proteinExistence type="predicted"/>
<dbReference type="Gene3D" id="3.30.710.10">
    <property type="entry name" value="Potassium Channel Kv1.1, Chain A"/>
    <property type="match status" value="1"/>
</dbReference>
<evidence type="ECO:0000313" key="2">
    <source>
        <dbReference type="EMBL" id="KAG8231404.1"/>
    </source>
</evidence>
<dbReference type="Proteomes" id="UP000792457">
    <property type="component" value="Unassembled WGS sequence"/>
</dbReference>
<keyword evidence="3" id="KW-1185">Reference proteome</keyword>
<dbReference type="PANTHER" id="PTHR24410">
    <property type="entry name" value="HL07962P-RELATED"/>
    <property type="match status" value="1"/>
</dbReference>
<dbReference type="OrthoDB" id="10249567at2759"/>
<organism evidence="2 3">
    <name type="scientific">Ladona fulva</name>
    <name type="common">Scarce chaser dragonfly</name>
    <name type="synonym">Libellula fulva</name>
    <dbReference type="NCBI Taxonomy" id="123851"/>
    <lineage>
        <taxon>Eukaryota</taxon>
        <taxon>Metazoa</taxon>
        <taxon>Ecdysozoa</taxon>
        <taxon>Arthropoda</taxon>
        <taxon>Hexapoda</taxon>
        <taxon>Insecta</taxon>
        <taxon>Pterygota</taxon>
        <taxon>Palaeoptera</taxon>
        <taxon>Odonata</taxon>
        <taxon>Epiprocta</taxon>
        <taxon>Anisoptera</taxon>
        <taxon>Libelluloidea</taxon>
        <taxon>Libellulidae</taxon>
        <taxon>Ladona</taxon>
    </lineage>
</organism>
<feature type="domain" description="BTB" evidence="1">
    <location>
        <begin position="93"/>
        <end position="161"/>
    </location>
</feature>
<dbReference type="AlphaFoldDB" id="A0A8K0KC12"/>
<evidence type="ECO:0000259" key="1">
    <source>
        <dbReference type="PROSITE" id="PS50097"/>
    </source>
</evidence>